<dbReference type="AlphaFoldDB" id="A0A3E0GW86"/>
<name>A0A3E0GW86_9PSEU</name>
<dbReference type="EMBL" id="QUNO01000028">
    <property type="protein sequence ID" value="REH27703.1"/>
    <property type="molecule type" value="Genomic_DNA"/>
</dbReference>
<dbReference type="PROSITE" id="PS50006">
    <property type="entry name" value="FHA_DOMAIN"/>
    <property type="match status" value="1"/>
</dbReference>
<keyword evidence="1" id="KW-0597">Phosphoprotein</keyword>
<protein>
    <recommendedName>
        <fullName evidence="2">FHA domain-containing protein</fullName>
    </recommendedName>
</protein>
<evidence type="ECO:0000313" key="3">
    <source>
        <dbReference type="EMBL" id="REH27703.1"/>
    </source>
</evidence>
<evidence type="ECO:0000259" key="2">
    <source>
        <dbReference type="PROSITE" id="PS50006"/>
    </source>
</evidence>
<evidence type="ECO:0000313" key="4">
    <source>
        <dbReference type="Proteomes" id="UP000256269"/>
    </source>
</evidence>
<dbReference type="Proteomes" id="UP000256269">
    <property type="component" value="Unassembled WGS sequence"/>
</dbReference>
<feature type="domain" description="FHA" evidence="2">
    <location>
        <begin position="21"/>
        <end position="64"/>
    </location>
</feature>
<dbReference type="RefSeq" id="WP_211353601.1">
    <property type="nucleotide sequence ID" value="NZ_CP144375.1"/>
</dbReference>
<keyword evidence="4" id="KW-1185">Reference proteome</keyword>
<dbReference type="SUPFAM" id="SSF49879">
    <property type="entry name" value="SMAD/FHA domain"/>
    <property type="match status" value="1"/>
</dbReference>
<organism evidence="3 4">
    <name type="scientific">Kutzneria buriramensis</name>
    <dbReference type="NCBI Taxonomy" id="1045776"/>
    <lineage>
        <taxon>Bacteria</taxon>
        <taxon>Bacillati</taxon>
        <taxon>Actinomycetota</taxon>
        <taxon>Actinomycetes</taxon>
        <taxon>Pseudonocardiales</taxon>
        <taxon>Pseudonocardiaceae</taxon>
        <taxon>Kutzneria</taxon>
    </lineage>
</organism>
<evidence type="ECO:0000256" key="1">
    <source>
        <dbReference type="ARBA" id="ARBA00022553"/>
    </source>
</evidence>
<sequence>MLSVVIQLPDRLIELAPGDEVAFGRSQRADIVLDNPAISRIAGRIRAVAAYWTVSNLSSRATYVVENPEGGGEFLKVAPRRLDMPVPFEIARLVLPTAGVPVSFTVFAPEHAYQPEDEPSGKAATKSAFSLNESAKYFLVLVALCEPRLRDGASVVLPTVPQIVERLHPLESCRDLTRAAVNFHIDYLARTKLRVRDPEADGDAKADWQRAALVATAVRFNLVRDEHLAMLPSRRPATWMPSPTA</sequence>
<accession>A0A3E0GW86</accession>
<reference evidence="3 4" key="1">
    <citation type="submission" date="2018-08" db="EMBL/GenBank/DDBJ databases">
        <title>Genomic Encyclopedia of Archaeal and Bacterial Type Strains, Phase II (KMG-II): from individual species to whole genera.</title>
        <authorList>
            <person name="Goeker M."/>
        </authorList>
    </citation>
    <scope>NUCLEOTIDE SEQUENCE [LARGE SCALE GENOMIC DNA]</scope>
    <source>
        <strain evidence="3 4">DSM 45791</strain>
    </source>
</reference>
<proteinExistence type="predicted"/>
<dbReference type="Gene3D" id="2.60.200.20">
    <property type="match status" value="1"/>
</dbReference>
<dbReference type="InterPro" id="IPR008984">
    <property type="entry name" value="SMAD_FHA_dom_sf"/>
</dbReference>
<dbReference type="InterPro" id="IPR000253">
    <property type="entry name" value="FHA_dom"/>
</dbReference>
<gene>
    <name evidence="3" type="ORF">BCF44_1286</name>
</gene>
<comment type="caution">
    <text evidence="3">The sequence shown here is derived from an EMBL/GenBank/DDBJ whole genome shotgun (WGS) entry which is preliminary data.</text>
</comment>